<organism evidence="2 3">
    <name type="scientific">Ruania alba</name>
    <dbReference type="NCBI Taxonomy" id="648782"/>
    <lineage>
        <taxon>Bacteria</taxon>
        <taxon>Bacillati</taxon>
        <taxon>Actinomycetota</taxon>
        <taxon>Actinomycetes</taxon>
        <taxon>Micrococcales</taxon>
        <taxon>Ruaniaceae</taxon>
        <taxon>Ruania</taxon>
    </lineage>
</organism>
<evidence type="ECO:0000313" key="3">
    <source>
        <dbReference type="Proteomes" id="UP000199220"/>
    </source>
</evidence>
<dbReference type="Proteomes" id="UP000199220">
    <property type="component" value="Unassembled WGS sequence"/>
</dbReference>
<feature type="transmembrane region" description="Helical" evidence="1">
    <location>
        <begin position="212"/>
        <end position="232"/>
    </location>
</feature>
<keyword evidence="1" id="KW-0472">Membrane</keyword>
<feature type="transmembrane region" description="Helical" evidence="1">
    <location>
        <begin position="122"/>
        <end position="144"/>
    </location>
</feature>
<feature type="transmembrane region" description="Helical" evidence="1">
    <location>
        <begin position="272"/>
        <end position="290"/>
    </location>
</feature>
<dbReference type="RefSeq" id="WP_139177829.1">
    <property type="nucleotide sequence ID" value="NZ_FNTX01000002.1"/>
</dbReference>
<feature type="transmembrane region" description="Helical" evidence="1">
    <location>
        <begin position="37"/>
        <end position="55"/>
    </location>
</feature>
<proteinExistence type="predicted"/>
<dbReference type="STRING" id="648782.SAMN04488554_3473"/>
<dbReference type="EMBL" id="FNTX01000002">
    <property type="protein sequence ID" value="SEE90087.1"/>
    <property type="molecule type" value="Genomic_DNA"/>
</dbReference>
<evidence type="ECO:0000256" key="1">
    <source>
        <dbReference type="SAM" id="Phobius"/>
    </source>
</evidence>
<accession>A0A1H5MMX5</accession>
<feature type="transmembrane region" description="Helical" evidence="1">
    <location>
        <begin position="6"/>
        <end position="25"/>
    </location>
</feature>
<keyword evidence="3" id="KW-1185">Reference proteome</keyword>
<protein>
    <submittedName>
        <fullName evidence="2">Uncharacterized protein</fullName>
    </submittedName>
</protein>
<feature type="transmembrane region" description="Helical" evidence="1">
    <location>
        <begin position="75"/>
        <end position="96"/>
    </location>
</feature>
<keyword evidence="1" id="KW-0812">Transmembrane</keyword>
<evidence type="ECO:0000313" key="2">
    <source>
        <dbReference type="EMBL" id="SEE90087.1"/>
    </source>
</evidence>
<reference evidence="3" key="1">
    <citation type="submission" date="2016-10" db="EMBL/GenBank/DDBJ databases">
        <authorList>
            <person name="Varghese N."/>
            <person name="Submissions S."/>
        </authorList>
    </citation>
    <scope>NUCLEOTIDE SEQUENCE [LARGE SCALE GENOMIC DNA]</scope>
    <source>
        <strain evidence="3">DSM 21368</strain>
    </source>
</reference>
<sequence>MRTMLIMVGWPVLAGLVLAVLTVAIRRDRLQASVPGAVRVWAIAGLTAAVLLALIDQIGGVFTFVWGTPDLTRLLITLDFVGPLVAAGVAVAMLVLPLPQRRRGGSATLTRRGLATFVDRRWLILPALALVLVLALTVTGGALAGPDGMYMTDAGIMQFGTGIYGWHRSIPSLIAIAALLIPMLLTLLWISRPPLQDDETGDVTTRRWRSRQILRAASAGLLMHLASVLHSFSATASTRASASTSEGPVFVQGAFSALETPLRVAGFGVDAAGWWIVFVALVVAVSTRTIRAARLE</sequence>
<dbReference type="OrthoDB" id="5117223at2"/>
<dbReference type="AlphaFoldDB" id="A0A1H5MMX5"/>
<feature type="transmembrane region" description="Helical" evidence="1">
    <location>
        <begin position="170"/>
        <end position="191"/>
    </location>
</feature>
<keyword evidence="1" id="KW-1133">Transmembrane helix</keyword>
<gene>
    <name evidence="2" type="ORF">SAMN04488554_3473</name>
</gene>
<name>A0A1H5MMX5_9MICO</name>